<proteinExistence type="predicted"/>
<sequence>MFNSYAPEVPPDNKRRKKTSPSLSGLSLLPDEIALICLARVSRFDHAALSLVSKSHRSLVASPELFYLRRKMGCTNASLYVCMCVLPDPAPRWFILTPNRWLNPIPSNPYQAPGSSCFVAVDGGIYVIGGLIDDGIPTSDVSFLDCYSHTCMAPCHIHEYTSSFRIGKLIRRDYIRVWRVQAVRYMGRESLDLWSAEISLERRVGGEIWGKIEWSNVVFKVDPFLHSSHSVKVLYAASVYV</sequence>
<evidence type="ECO:0000256" key="1">
    <source>
        <dbReference type="SAM" id="MobiDB-lite"/>
    </source>
</evidence>
<dbReference type="PANTHER" id="PTHR24414">
    <property type="entry name" value="F-BOX/KELCH-REPEAT PROTEIN SKIP4"/>
    <property type="match status" value="1"/>
</dbReference>
<dbReference type="RefSeq" id="XP_010436459.1">
    <property type="nucleotide sequence ID" value="XM_010438157.1"/>
</dbReference>
<dbReference type="PANTHER" id="PTHR24414:SF184">
    <property type="entry name" value="GALACTOSE OXIDASE_KELCH REPEAT SUPERFAMILY PROTEIN"/>
    <property type="match status" value="1"/>
</dbReference>
<accession>A0ABM0U662</accession>
<evidence type="ECO:0000313" key="3">
    <source>
        <dbReference type="Proteomes" id="UP000694864"/>
    </source>
</evidence>
<dbReference type="Proteomes" id="UP000694864">
    <property type="component" value="Chromosome 10"/>
</dbReference>
<gene>
    <name evidence="4" type="primary">LOC104720211</name>
</gene>
<name>A0ABM0U662_CAMSA</name>
<feature type="region of interest" description="Disordered" evidence="1">
    <location>
        <begin position="1"/>
        <end position="22"/>
    </location>
</feature>
<reference evidence="3" key="1">
    <citation type="journal article" date="2014" name="Nat. Commun.">
        <title>The emerging biofuel crop Camelina sativa retains a highly undifferentiated hexaploid genome structure.</title>
        <authorList>
            <person name="Kagale S."/>
            <person name="Koh C."/>
            <person name="Nixon J."/>
            <person name="Bollina V."/>
            <person name="Clarke W.E."/>
            <person name="Tuteja R."/>
            <person name="Spillane C."/>
            <person name="Robinson S.J."/>
            <person name="Links M.G."/>
            <person name="Clarke C."/>
            <person name="Higgins E.E."/>
            <person name="Huebert T."/>
            <person name="Sharpe A.G."/>
            <person name="Parkin I.A."/>
        </authorList>
    </citation>
    <scope>NUCLEOTIDE SEQUENCE [LARGE SCALE GENOMIC DNA]</scope>
    <source>
        <strain evidence="3">cv. DH55</strain>
    </source>
</reference>
<organism evidence="3 4">
    <name type="scientific">Camelina sativa</name>
    <name type="common">False flax</name>
    <name type="synonym">Myagrum sativum</name>
    <dbReference type="NCBI Taxonomy" id="90675"/>
    <lineage>
        <taxon>Eukaryota</taxon>
        <taxon>Viridiplantae</taxon>
        <taxon>Streptophyta</taxon>
        <taxon>Embryophyta</taxon>
        <taxon>Tracheophyta</taxon>
        <taxon>Spermatophyta</taxon>
        <taxon>Magnoliopsida</taxon>
        <taxon>eudicotyledons</taxon>
        <taxon>Gunneridae</taxon>
        <taxon>Pentapetalae</taxon>
        <taxon>rosids</taxon>
        <taxon>malvids</taxon>
        <taxon>Brassicales</taxon>
        <taxon>Brassicaceae</taxon>
        <taxon>Camelineae</taxon>
        <taxon>Camelina</taxon>
    </lineage>
</organism>
<dbReference type="GeneID" id="104720211"/>
<dbReference type="InterPro" id="IPR050354">
    <property type="entry name" value="F-box/kelch-repeat_ARATH"/>
</dbReference>
<dbReference type="InterPro" id="IPR001810">
    <property type="entry name" value="F-box_dom"/>
</dbReference>
<evidence type="ECO:0000259" key="2">
    <source>
        <dbReference type="Pfam" id="PF00646"/>
    </source>
</evidence>
<reference evidence="4" key="2">
    <citation type="submission" date="2025-08" db="UniProtKB">
        <authorList>
            <consortium name="RefSeq"/>
        </authorList>
    </citation>
    <scope>IDENTIFICATION</scope>
    <source>
        <tissue evidence="4">Leaf</tissue>
    </source>
</reference>
<dbReference type="SUPFAM" id="SSF81383">
    <property type="entry name" value="F-box domain"/>
    <property type="match status" value="1"/>
</dbReference>
<dbReference type="InterPro" id="IPR036047">
    <property type="entry name" value="F-box-like_dom_sf"/>
</dbReference>
<dbReference type="Pfam" id="PF00646">
    <property type="entry name" value="F-box"/>
    <property type="match status" value="1"/>
</dbReference>
<feature type="domain" description="F-box" evidence="2">
    <location>
        <begin position="26"/>
        <end position="66"/>
    </location>
</feature>
<dbReference type="InterPro" id="IPR015915">
    <property type="entry name" value="Kelch-typ_b-propeller"/>
</dbReference>
<dbReference type="CDD" id="cd22152">
    <property type="entry name" value="F-box_AtAFR-like"/>
    <property type="match status" value="1"/>
</dbReference>
<keyword evidence="3" id="KW-1185">Reference proteome</keyword>
<protein>
    <submittedName>
        <fullName evidence="4">F-box/kelch-repeat protein At5g03000</fullName>
    </submittedName>
</protein>
<dbReference type="SUPFAM" id="SSF117281">
    <property type="entry name" value="Kelch motif"/>
    <property type="match status" value="1"/>
</dbReference>
<evidence type="ECO:0000313" key="4">
    <source>
        <dbReference type="RefSeq" id="XP_010436459.1"/>
    </source>
</evidence>